<dbReference type="Proteomes" id="UP001266305">
    <property type="component" value="Unassembled WGS sequence"/>
</dbReference>
<protein>
    <submittedName>
        <fullName evidence="2">Uncharacterized protein</fullName>
    </submittedName>
</protein>
<proteinExistence type="predicted"/>
<evidence type="ECO:0000313" key="3">
    <source>
        <dbReference type="Proteomes" id="UP001266305"/>
    </source>
</evidence>
<feature type="region of interest" description="Disordered" evidence="1">
    <location>
        <begin position="1"/>
        <end position="70"/>
    </location>
</feature>
<feature type="compositionally biased region" description="Polar residues" evidence="1">
    <location>
        <begin position="27"/>
        <end position="37"/>
    </location>
</feature>
<reference evidence="2 3" key="1">
    <citation type="submission" date="2023-05" db="EMBL/GenBank/DDBJ databases">
        <title>B98-5 Cell Line De Novo Hybrid Assembly: An Optical Mapping Approach.</title>
        <authorList>
            <person name="Kananen K."/>
            <person name="Auerbach J.A."/>
            <person name="Kautto E."/>
            <person name="Blachly J.S."/>
        </authorList>
    </citation>
    <scope>NUCLEOTIDE SEQUENCE [LARGE SCALE GENOMIC DNA]</scope>
    <source>
        <strain evidence="2">B95-8</strain>
        <tissue evidence="2">Cell line</tissue>
    </source>
</reference>
<comment type="caution">
    <text evidence="2">The sequence shown here is derived from an EMBL/GenBank/DDBJ whole genome shotgun (WGS) entry which is preliminary data.</text>
</comment>
<sequence>MTGVTKDEECSQIPSEMPSKMSLTLAPFSSISEQQGVTDRPQERKREMEEERQEIEESSDLVRTQKNEEN</sequence>
<evidence type="ECO:0000256" key="1">
    <source>
        <dbReference type="SAM" id="MobiDB-lite"/>
    </source>
</evidence>
<gene>
    <name evidence="2" type="ORF">P7K49_037807</name>
</gene>
<accession>A0ABQ9TJ68</accession>
<dbReference type="EMBL" id="JASSZA010000022">
    <property type="protein sequence ID" value="KAK2084774.1"/>
    <property type="molecule type" value="Genomic_DNA"/>
</dbReference>
<organism evidence="2 3">
    <name type="scientific">Saguinus oedipus</name>
    <name type="common">Cotton-top tamarin</name>
    <name type="synonym">Oedipomidas oedipus</name>
    <dbReference type="NCBI Taxonomy" id="9490"/>
    <lineage>
        <taxon>Eukaryota</taxon>
        <taxon>Metazoa</taxon>
        <taxon>Chordata</taxon>
        <taxon>Craniata</taxon>
        <taxon>Vertebrata</taxon>
        <taxon>Euteleostomi</taxon>
        <taxon>Mammalia</taxon>
        <taxon>Eutheria</taxon>
        <taxon>Euarchontoglires</taxon>
        <taxon>Primates</taxon>
        <taxon>Haplorrhini</taxon>
        <taxon>Platyrrhini</taxon>
        <taxon>Cebidae</taxon>
        <taxon>Callitrichinae</taxon>
        <taxon>Saguinus</taxon>
    </lineage>
</organism>
<feature type="compositionally biased region" description="Acidic residues" evidence="1">
    <location>
        <begin position="50"/>
        <end position="59"/>
    </location>
</feature>
<evidence type="ECO:0000313" key="2">
    <source>
        <dbReference type="EMBL" id="KAK2084774.1"/>
    </source>
</evidence>
<feature type="compositionally biased region" description="Basic and acidic residues" evidence="1">
    <location>
        <begin position="40"/>
        <end position="49"/>
    </location>
</feature>
<name>A0ABQ9TJ68_SAGOE</name>
<keyword evidence="3" id="KW-1185">Reference proteome</keyword>